<organism evidence="10 11">
    <name type="scientific">Sulfurovum riftiae</name>
    <dbReference type="NCBI Taxonomy" id="1630136"/>
    <lineage>
        <taxon>Bacteria</taxon>
        <taxon>Pseudomonadati</taxon>
        <taxon>Campylobacterota</taxon>
        <taxon>Epsilonproteobacteria</taxon>
        <taxon>Campylobacterales</taxon>
        <taxon>Sulfurovaceae</taxon>
        <taxon>Sulfurovum</taxon>
    </lineage>
</organism>
<feature type="domain" description="OmpR/PhoB-type" evidence="9">
    <location>
        <begin position="125"/>
        <end position="228"/>
    </location>
</feature>
<accession>A0A151CG21</accession>
<dbReference type="EMBL" id="LNKT01000023">
    <property type="protein sequence ID" value="KYJ86478.1"/>
    <property type="molecule type" value="Genomic_DNA"/>
</dbReference>
<keyword evidence="11" id="KW-1185">Reference proteome</keyword>
<evidence type="ECO:0000256" key="3">
    <source>
        <dbReference type="ARBA" id="ARBA00023015"/>
    </source>
</evidence>
<dbReference type="GO" id="GO:0005829">
    <property type="term" value="C:cytosol"/>
    <property type="evidence" value="ECO:0007669"/>
    <property type="project" value="TreeGrafter"/>
</dbReference>
<dbReference type="InterPro" id="IPR011006">
    <property type="entry name" value="CheY-like_superfamily"/>
</dbReference>
<dbReference type="Pfam" id="PF00072">
    <property type="entry name" value="Response_reg"/>
    <property type="match status" value="1"/>
</dbReference>
<dbReference type="PROSITE" id="PS50110">
    <property type="entry name" value="RESPONSE_REGULATORY"/>
    <property type="match status" value="1"/>
</dbReference>
<feature type="modified residue" description="4-aspartylphosphate" evidence="6">
    <location>
        <position position="54"/>
    </location>
</feature>
<evidence type="ECO:0000259" key="9">
    <source>
        <dbReference type="PROSITE" id="PS51755"/>
    </source>
</evidence>
<gene>
    <name evidence="10" type="ORF">AS592_06640</name>
</gene>
<reference evidence="10 11" key="1">
    <citation type="submission" date="2015-11" db="EMBL/GenBank/DDBJ databases">
        <title>Draft genome of Sulfurovum riftiae 1812E, a member of the Epsilonproteobacteria isolated from the tube of the deep-sea hydrothermal vent tubewom Riftia pachyptila.</title>
        <authorList>
            <person name="Vetriani C."/>
            <person name="Giovannelli D."/>
        </authorList>
    </citation>
    <scope>NUCLEOTIDE SEQUENCE [LARGE SCALE GENOMIC DNA]</scope>
    <source>
        <strain evidence="10 11">1812E</strain>
    </source>
</reference>
<dbReference type="InterPro" id="IPR039420">
    <property type="entry name" value="WalR-like"/>
</dbReference>
<evidence type="ECO:0000256" key="4">
    <source>
        <dbReference type="ARBA" id="ARBA00023125"/>
    </source>
</evidence>
<dbReference type="InterPro" id="IPR001789">
    <property type="entry name" value="Sig_transdc_resp-reg_receiver"/>
</dbReference>
<comment type="caution">
    <text evidence="10">The sequence shown here is derived from an EMBL/GenBank/DDBJ whole genome shotgun (WGS) entry which is preliminary data.</text>
</comment>
<name>A0A151CG21_9BACT</name>
<dbReference type="GO" id="GO:0006355">
    <property type="term" value="P:regulation of DNA-templated transcription"/>
    <property type="evidence" value="ECO:0007669"/>
    <property type="project" value="InterPro"/>
</dbReference>
<dbReference type="Pfam" id="PF00486">
    <property type="entry name" value="Trans_reg_C"/>
    <property type="match status" value="1"/>
</dbReference>
<feature type="DNA-binding region" description="OmpR/PhoB-type" evidence="7">
    <location>
        <begin position="125"/>
        <end position="228"/>
    </location>
</feature>
<dbReference type="CDD" id="cd17536">
    <property type="entry name" value="REC_YesN-like"/>
    <property type="match status" value="1"/>
</dbReference>
<evidence type="ECO:0000313" key="11">
    <source>
        <dbReference type="Proteomes" id="UP000075359"/>
    </source>
</evidence>
<feature type="domain" description="Response regulatory" evidence="8">
    <location>
        <begin position="5"/>
        <end position="119"/>
    </location>
</feature>
<dbReference type="PANTHER" id="PTHR48111">
    <property type="entry name" value="REGULATOR OF RPOS"/>
    <property type="match status" value="1"/>
</dbReference>
<dbReference type="InterPro" id="IPR036388">
    <property type="entry name" value="WH-like_DNA-bd_sf"/>
</dbReference>
<sequence>MPKPTLLYAEDDRETRENYTYFLRPYFQTIYTASNGKEALKLYYDKQPNILLLDISMPLLNGLDLAKIIRKEDSDTPIIMLTAHSDTEKLLQAIELKLETYLLKPIDDIRLKETIIRVIRKMEEKEVICLRNDLTYNKATEILSYKGMPVKITKKERLLLQILIRHAGKYVSHDELILHVWHNDIPDHSHDNKLIQLIYRFNRKLTHLLSSDRHLIENSYTLGYRISCL</sequence>
<evidence type="ECO:0008006" key="12">
    <source>
        <dbReference type="Google" id="ProtNLM"/>
    </source>
</evidence>
<dbReference type="GO" id="GO:0000156">
    <property type="term" value="F:phosphorelay response regulator activity"/>
    <property type="evidence" value="ECO:0007669"/>
    <property type="project" value="TreeGrafter"/>
</dbReference>
<dbReference type="SMART" id="SM00448">
    <property type="entry name" value="REC"/>
    <property type="match status" value="1"/>
</dbReference>
<evidence type="ECO:0000256" key="6">
    <source>
        <dbReference type="PROSITE-ProRule" id="PRU00169"/>
    </source>
</evidence>
<dbReference type="PANTHER" id="PTHR48111:SF1">
    <property type="entry name" value="TWO-COMPONENT RESPONSE REGULATOR ORR33"/>
    <property type="match status" value="1"/>
</dbReference>
<evidence type="ECO:0000256" key="5">
    <source>
        <dbReference type="ARBA" id="ARBA00023163"/>
    </source>
</evidence>
<dbReference type="Proteomes" id="UP000075359">
    <property type="component" value="Unassembled WGS sequence"/>
</dbReference>
<proteinExistence type="predicted"/>
<dbReference type="GO" id="GO:0032993">
    <property type="term" value="C:protein-DNA complex"/>
    <property type="evidence" value="ECO:0007669"/>
    <property type="project" value="TreeGrafter"/>
</dbReference>
<dbReference type="STRING" id="1630136.AS592_06640"/>
<evidence type="ECO:0000259" key="8">
    <source>
        <dbReference type="PROSITE" id="PS50110"/>
    </source>
</evidence>
<dbReference type="AlphaFoldDB" id="A0A151CG21"/>
<keyword evidence="4 7" id="KW-0238">DNA-binding</keyword>
<evidence type="ECO:0000256" key="1">
    <source>
        <dbReference type="ARBA" id="ARBA00022553"/>
    </source>
</evidence>
<dbReference type="PROSITE" id="PS51755">
    <property type="entry name" value="OMPR_PHOB"/>
    <property type="match status" value="1"/>
</dbReference>
<protein>
    <recommendedName>
        <fullName evidence="12">Two-component system response regulator</fullName>
    </recommendedName>
</protein>
<keyword evidence="3" id="KW-0805">Transcription regulation</keyword>
<keyword evidence="2" id="KW-0902">Two-component regulatory system</keyword>
<keyword evidence="5" id="KW-0804">Transcription</keyword>
<dbReference type="Gene3D" id="3.40.50.2300">
    <property type="match status" value="1"/>
</dbReference>
<keyword evidence="1 6" id="KW-0597">Phosphoprotein</keyword>
<dbReference type="SMART" id="SM00862">
    <property type="entry name" value="Trans_reg_C"/>
    <property type="match status" value="1"/>
</dbReference>
<dbReference type="GO" id="GO:0000976">
    <property type="term" value="F:transcription cis-regulatory region binding"/>
    <property type="evidence" value="ECO:0007669"/>
    <property type="project" value="TreeGrafter"/>
</dbReference>
<dbReference type="SUPFAM" id="SSF52172">
    <property type="entry name" value="CheY-like"/>
    <property type="match status" value="1"/>
</dbReference>
<dbReference type="InterPro" id="IPR001867">
    <property type="entry name" value="OmpR/PhoB-type_DNA-bd"/>
</dbReference>
<dbReference type="Gene3D" id="1.10.10.10">
    <property type="entry name" value="Winged helix-like DNA-binding domain superfamily/Winged helix DNA-binding domain"/>
    <property type="match status" value="1"/>
</dbReference>
<evidence type="ECO:0000256" key="7">
    <source>
        <dbReference type="PROSITE-ProRule" id="PRU01091"/>
    </source>
</evidence>
<evidence type="ECO:0000313" key="10">
    <source>
        <dbReference type="EMBL" id="KYJ86478.1"/>
    </source>
</evidence>
<evidence type="ECO:0000256" key="2">
    <source>
        <dbReference type="ARBA" id="ARBA00023012"/>
    </source>
</evidence>
<dbReference type="RefSeq" id="WP_067330723.1">
    <property type="nucleotide sequence ID" value="NZ_LNKT01000023.1"/>
</dbReference>